<gene>
    <name evidence="2" type="ORF">PAUR_b0386</name>
</gene>
<evidence type="ECO:0000256" key="1">
    <source>
        <dbReference type="SAM" id="SignalP"/>
    </source>
</evidence>
<evidence type="ECO:0000313" key="3">
    <source>
        <dbReference type="Proteomes" id="UP000615755"/>
    </source>
</evidence>
<keyword evidence="1" id="KW-0732">Signal</keyword>
<reference evidence="2 3" key="1">
    <citation type="submission" date="2015-03" db="EMBL/GenBank/DDBJ databases">
        <title>Genome sequence of Pseudoalteromonas aurantia.</title>
        <authorList>
            <person name="Xie B.-B."/>
            <person name="Rong J.-C."/>
            <person name="Qin Q.-L."/>
            <person name="Zhang Y.-Z."/>
        </authorList>
    </citation>
    <scope>NUCLEOTIDE SEQUENCE [LARGE SCALE GENOMIC DNA]</scope>
    <source>
        <strain evidence="2 3">208</strain>
    </source>
</reference>
<feature type="chain" id="PRO_5045873000" evidence="1">
    <location>
        <begin position="32"/>
        <end position="809"/>
    </location>
</feature>
<organism evidence="2 3">
    <name type="scientific">Pseudoalteromonas aurantia 208</name>
    <dbReference type="NCBI Taxonomy" id="1314867"/>
    <lineage>
        <taxon>Bacteria</taxon>
        <taxon>Pseudomonadati</taxon>
        <taxon>Pseudomonadota</taxon>
        <taxon>Gammaproteobacteria</taxon>
        <taxon>Alteromonadales</taxon>
        <taxon>Pseudoalteromonadaceae</taxon>
        <taxon>Pseudoalteromonas</taxon>
    </lineage>
</organism>
<name>A0ABR9EH87_9GAMM</name>
<dbReference type="InterPro" id="IPR015919">
    <property type="entry name" value="Cadherin-like_sf"/>
</dbReference>
<keyword evidence="3" id="KW-1185">Reference proteome</keyword>
<proteinExistence type="predicted"/>
<dbReference type="Pfam" id="PF17957">
    <property type="entry name" value="Big_7"/>
    <property type="match status" value="2"/>
</dbReference>
<evidence type="ECO:0000313" key="2">
    <source>
        <dbReference type="EMBL" id="MBE0370365.1"/>
    </source>
</evidence>
<dbReference type="InterPro" id="IPR036116">
    <property type="entry name" value="FN3_sf"/>
</dbReference>
<protein>
    <submittedName>
        <fullName evidence="2">Uncharacterized protein</fullName>
    </submittedName>
</protein>
<dbReference type="SUPFAM" id="SSF49265">
    <property type="entry name" value="Fibronectin type III"/>
    <property type="match status" value="1"/>
</dbReference>
<dbReference type="EMBL" id="AQGV01000015">
    <property type="protein sequence ID" value="MBE0370365.1"/>
    <property type="molecule type" value="Genomic_DNA"/>
</dbReference>
<dbReference type="Gene3D" id="2.60.40.10">
    <property type="entry name" value="Immunoglobulins"/>
    <property type="match status" value="6"/>
</dbReference>
<sequence>MFTRLIHNKNQPPIKLIMVFTLIMMSAQSYASNGFIPLVIDYIQHDIKQESTGSIAVKADSTNGEIYLSWQSKNTFTNWIVEEYQRDNTKNSWTPVYQGNKTDIKLVKTQSADYQYRVKGCNNDKCQLVTNSAYITIDLPIKAPKNLTAIEQHNTHVVNWNSVTEATLYHVELSIGKGEWQTYQSTEQTYLTLKTIINDPITYRVKACDTLKNKCSPWSTLSETVSSNLVHDSVTTVVATSSDTTGENIIKWQAVEHANDYRIELSFNNANWVYVTSLLNTYFKHSPQVHGAYQYRITACFQQFSQSVCSPVSPVSNVIFNNSNNSTPTNVTAQRIGDQHRISWNAVYDTAIYEVSISSDGISWSTFRSQQQTTFSHRVSQPGRFSYRVRSCFVINQETVCGHWSEPTPELTTGDLIDVPKNLIVSNSNNKISIAWSGISVANYYQLSVALNQQEWLTLLQTTSQLNFDMAPHISGDYRYRVRGCIEPDICSPWSLPTPTSEVNLPIIISGKAPERARYDTLYSFTPTINTIEKGEITFSIQNKPKWAVFNVETGELRGTPIESEQGVYNNITISVSHAKAIKSLPAFAITVEPNKQPRIIGNTPKHKDILSTATPVIVNVDAVDDDGTIVLVELQVNNGAPKVSYSAPYSFDLGLLAAGQYDITVRAKDNEGEYSKVEAISVTIENKPPRIIGNTPKHKDILSTATPVIVNVDAVDDDGTIVLVELQVNNGAPKVSLSAPYSFDLGLLAAGQYDITLRAKDNEGEYSKVEAISVSIEDDNSKSKNIIFIHTDLLGSPVVETDKNGETI</sequence>
<accession>A0ABR9EH87</accession>
<dbReference type="Proteomes" id="UP000615755">
    <property type="component" value="Unassembled WGS sequence"/>
</dbReference>
<dbReference type="SUPFAM" id="SSF49313">
    <property type="entry name" value="Cadherin-like"/>
    <property type="match status" value="1"/>
</dbReference>
<dbReference type="Pfam" id="PF05345">
    <property type="entry name" value="He_PIG"/>
    <property type="match status" value="1"/>
</dbReference>
<comment type="caution">
    <text evidence="2">The sequence shown here is derived from an EMBL/GenBank/DDBJ whole genome shotgun (WGS) entry which is preliminary data.</text>
</comment>
<dbReference type="InterPro" id="IPR013783">
    <property type="entry name" value="Ig-like_fold"/>
</dbReference>
<feature type="signal peptide" evidence="1">
    <location>
        <begin position="1"/>
        <end position="31"/>
    </location>
</feature>